<evidence type="ECO:0000313" key="15">
    <source>
        <dbReference type="EMBL" id="VTR95806.1"/>
    </source>
</evidence>
<dbReference type="Gene3D" id="2.40.180.10">
    <property type="entry name" value="Catalase core domain"/>
    <property type="match status" value="1"/>
</dbReference>
<keyword evidence="6" id="KW-0925">Oxylipin biosynthesis</keyword>
<keyword evidence="8" id="KW-0276">Fatty acid metabolism</keyword>
<evidence type="ECO:0000256" key="10">
    <source>
        <dbReference type="ARBA" id="ARBA00023002"/>
    </source>
</evidence>
<dbReference type="InterPro" id="IPR019791">
    <property type="entry name" value="Haem_peroxidase_animal"/>
</dbReference>
<dbReference type="GO" id="GO:0016702">
    <property type="term" value="F:oxidoreductase activity, acting on single donors with incorporation of molecular oxygen, incorporation of two atoms of oxygen"/>
    <property type="evidence" value="ECO:0007669"/>
    <property type="project" value="TreeGrafter"/>
</dbReference>
<keyword evidence="12" id="KW-0443">Lipid metabolism</keyword>
<evidence type="ECO:0000256" key="5">
    <source>
        <dbReference type="ARBA" id="ARBA00022723"/>
    </source>
</evidence>
<feature type="region of interest" description="Disordered" evidence="14">
    <location>
        <begin position="415"/>
        <end position="452"/>
    </location>
</feature>
<dbReference type="InterPro" id="IPR020835">
    <property type="entry name" value="Catalase_sf"/>
</dbReference>
<keyword evidence="11" id="KW-0408">Iron</keyword>
<evidence type="ECO:0000256" key="6">
    <source>
        <dbReference type="ARBA" id="ARBA00022767"/>
    </source>
</evidence>
<protein>
    <recommendedName>
        <fullName evidence="17">Catalase</fullName>
    </recommendedName>
</protein>
<dbReference type="InterPro" id="IPR037120">
    <property type="entry name" value="Haem_peroxidase_sf_animal"/>
</dbReference>
<dbReference type="Pfam" id="PF03098">
    <property type="entry name" value="An_peroxidase"/>
    <property type="match status" value="1"/>
</dbReference>
<evidence type="ECO:0000256" key="3">
    <source>
        <dbReference type="ARBA" id="ARBA00022559"/>
    </source>
</evidence>
<evidence type="ECO:0000256" key="1">
    <source>
        <dbReference type="ARBA" id="ARBA00001913"/>
    </source>
</evidence>
<organism evidence="15 16">
    <name type="scientific">Gemmata massiliana</name>
    <dbReference type="NCBI Taxonomy" id="1210884"/>
    <lineage>
        <taxon>Bacteria</taxon>
        <taxon>Pseudomonadati</taxon>
        <taxon>Planctomycetota</taxon>
        <taxon>Planctomycetia</taxon>
        <taxon>Gemmatales</taxon>
        <taxon>Gemmataceae</taxon>
        <taxon>Gemmata</taxon>
    </lineage>
</organism>
<evidence type="ECO:0000256" key="13">
    <source>
        <dbReference type="ARBA" id="ARBA00023160"/>
    </source>
</evidence>
<keyword evidence="7" id="KW-0611">Plant defense</keyword>
<evidence type="ECO:0000256" key="11">
    <source>
        <dbReference type="ARBA" id="ARBA00023004"/>
    </source>
</evidence>
<keyword evidence="5" id="KW-0479">Metal-binding</keyword>
<dbReference type="CDD" id="cd09818">
    <property type="entry name" value="PIOX_like"/>
    <property type="match status" value="1"/>
</dbReference>
<dbReference type="GO" id="GO:0046872">
    <property type="term" value="F:metal ion binding"/>
    <property type="evidence" value="ECO:0007669"/>
    <property type="project" value="UniProtKB-KW"/>
</dbReference>
<evidence type="ECO:0000256" key="12">
    <source>
        <dbReference type="ARBA" id="ARBA00023098"/>
    </source>
</evidence>
<dbReference type="GO" id="GO:0006952">
    <property type="term" value="P:defense response"/>
    <property type="evidence" value="ECO:0007669"/>
    <property type="project" value="UniProtKB-KW"/>
</dbReference>
<dbReference type="SUPFAM" id="SSF56634">
    <property type="entry name" value="Heme-dependent catalase-like"/>
    <property type="match status" value="1"/>
</dbReference>
<dbReference type="Gene3D" id="1.10.640.10">
    <property type="entry name" value="Haem peroxidase domain superfamily, animal type"/>
    <property type="match status" value="1"/>
</dbReference>
<dbReference type="InterPro" id="IPR050783">
    <property type="entry name" value="Oxylipin_biosynth_metab"/>
</dbReference>
<keyword evidence="10" id="KW-0560">Oxidoreductase</keyword>
<dbReference type="Proteomes" id="UP000464178">
    <property type="component" value="Chromosome"/>
</dbReference>
<evidence type="ECO:0008006" key="17">
    <source>
        <dbReference type="Google" id="ProtNLM"/>
    </source>
</evidence>
<dbReference type="PANTHER" id="PTHR11903">
    <property type="entry name" value="PROSTAGLANDIN G/H SYNTHASE"/>
    <property type="match status" value="1"/>
</dbReference>
<evidence type="ECO:0000256" key="4">
    <source>
        <dbReference type="ARBA" id="ARBA00022617"/>
    </source>
</evidence>
<dbReference type="EMBL" id="LR593886">
    <property type="protein sequence ID" value="VTR95806.1"/>
    <property type="molecule type" value="Genomic_DNA"/>
</dbReference>
<dbReference type="GO" id="GO:0004601">
    <property type="term" value="F:peroxidase activity"/>
    <property type="evidence" value="ECO:0007669"/>
    <property type="project" value="UniProtKB-KW"/>
</dbReference>
<dbReference type="SUPFAM" id="SSF48113">
    <property type="entry name" value="Heme-dependent peroxidases"/>
    <property type="match status" value="1"/>
</dbReference>
<dbReference type="PROSITE" id="PS50292">
    <property type="entry name" value="PEROXIDASE_3"/>
    <property type="match status" value="1"/>
</dbReference>
<keyword evidence="9" id="KW-0223">Dioxygenase</keyword>
<keyword evidence="13" id="KW-0275">Fatty acid biosynthesis</keyword>
<dbReference type="KEGG" id="gms:SOIL9_19080"/>
<dbReference type="GO" id="GO:0020037">
    <property type="term" value="F:heme binding"/>
    <property type="evidence" value="ECO:0007669"/>
    <property type="project" value="InterPro"/>
</dbReference>
<dbReference type="GO" id="GO:0006633">
    <property type="term" value="P:fatty acid biosynthetic process"/>
    <property type="evidence" value="ECO:0007669"/>
    <property type="project" value="UniProtKB-KW"/>
</dbReference>
<sequence length="991" mass="111681">MCTERYDGENPYSEADHLRQLAERILRVQKWLQERNRLGHPLRAFHAKIRLGVENAVLRFNGDLPANLTVGFARPGAEYRGVIVRLSNASGSIQPDAKRDMRGIAIRVKVSSGEFHDFLMTNGPVSHAKNGTEFIAFAEALAGSRLKLPFRLLFNLGPYTAIRMFRNVLRYACARIESLAEETYWSRGPLKWGPDRCGRVRFVPATSTKPNQPPSKDHIDYLRLDIADRLRGGPVEFDLLFQPFFDKEKTPIEDASKLWRDDVSAPIKIGRLIIPQQDLDVAEARAVEERVDRMVFNPWHTTDDFRPLGHINRARKVVYAASASYRLGYRFLTEEPVHNRVFGPLFRAGFRLLNVFVPWHRLGPKLGSMNLLGLRYVLRRENLIDTEEREAPPVVVPVPVQIPEEVLAGRTEDGRFNDLSVPRMGAEPNPRVGEPSPDPDHPPGPGATFGRNAPLDLVRAARRRVGAVAQPNPVEVSERLLARRHFIPAKSLNLLAAAWIQFQVHDWVDHPKTPVANGGSVEVPMPGGTTWQNTLGGPPEDRMRIAPNVPRVTRDPRLAGVPVFENQNNAWWDAGQLYGYSAVDGLRLREPDNRGGLRAELRLVDGLLPASTIFQDPATGQALEDTGFNENWWLGLSIMHTLFAREHNVVVGELRRAHPGWREDHLFRTARLVIAALIAKIHTIEWTPAILATPTIDMSLNGNWSGAPKDWLSQLGVWLVDAHALKGITETLPDHHAAPYSLTEEFVTVYRLHPLIPDDYLLTDFRTGRPQAIDLLTPDGGRVKTATADFWQLQGFNTRSAMKQIGLANAVYSFATAHPGAITLHNYPNHLRRLVRRNGERIDLSVVDLVRERDRGIPRYNEFRRMVHKPRVRSFHEITSVPGWAEEMNAVYGGDVDNIDTMVGLLAENPPTGFGFSDTAFRIFILMASRRLQSDRFLTVDFRPEVYSPLGLDWVRRTGMKDVIERHCPELSAHMPRNASAFAPWRPAGLG</sequence>
<dbReference type="InterPro" id="IPR034815">
    <property type="entry name" value="A_dioxygenase"/>
</dbReference>
<dbReference type="RefSeq" id="WP_162670173.1">
    <property type="nucleotide sequence ID" value="NZ_LR593886.1"/>
</dbReference>
<evidence type="ECO:0000256" key="14">
    <source>
        <dbReference type="SAM" id="MobiDB-lite"/>
    </source>
</evidence>
<evidence type="ECO:0000256" key="7">
    <source>
        <dbReference type="ARBA" id="ARBA00022821"/>
    </source>
</evidence>
<evidence type="ECO:0000256" key="8">
    <source>
        <dbReference type="ARBA" id="ARBA00022832"/>
    </source>
</evidence>
<accession>A0A6P2D5Q5</accession>
<dbReference type="GO" id="GO:0006979">
    <property type="term" value="P:response to oxidative stress"/>
    <property type="evidence" value="ECO:0007669"/>
    <property type="project" value="InterPro"/>
</dbReference>
<evidence type="ECO:0000313" key="16">
    <source>
        <dbReference type="Proteomes" id="UP000464178"/>
    </source>
</evidence>
<keyword evidence="16" id="KW-1185">Reference proteome</keyword>
<evidence type="ECO:0000256" key="9">
    <source>
        <dbReference type="ARBA" id="ARBA00022964"/>
    </source>
</evidence>
<dbReference type="PRINTS" id="PR00457">
    <property type="entry name" value="ANPEROXIDASE"/>
</dbReference>
<name>A0A6P2D5Q5_9BACT</name>
<reference evidence="15 16" key="1">
    <citation type="submission" date="2019-05" db="EMBL/GenBank/DDBJ databases">
        <authorList>
            <consortium name="Science for Life Laboratories"/>
        </authorList>
    </citation>
    <scope>NUCLEOTIDE SEQUENCE [LARGE SCALE GENOMIC DNA]</scope>
    <source>
        <strain evidence="15">Soil9</strain>
    </source>
</reference>
<dbReference type="PANTHER" id="PTHR11903:SF11">
    <property type="entry name" value="ALPHA-DIOXYGENASE 1"/>
    <property type="match status" value="1"/>
</dbReference>
<keyword evidence="3 15" id="KW-0575">Peroxidase</keyword>
<proteinExistence type="predicted"/>
<dbReference type="GO" id="GO:0031408">
    <property type="term" value="P:oxylipin biosynthetic process"/>
    <property type="evidence" value="ECO:0007669"/>
    <property type="project" value="UniProtKB-KW"/>
</dbReference>
<dbReference type="InterPro" id="IPR010255">
    <property type="entry name" value="Haem_peroxidase_sf"/>
</dbReference>
<keyword evidence="2" id="KW-0444">Lipid biosynthesis</keyword>
<evidence type="ECO:0000256" key="2">
    <source>
        <dbReference type="ARBA" id="ARBA00022516"/>
    </source>
</evidence>
<dbReference type="AlphaFoldDB" id="A0A6P2D5Q5"/>
<gene>
    <name evidence="15" type="ORF">SOIL9_19080</name>
</gene>
<keyword evidence="4" id="KW-0349">Heme</keyword>
<comment type="cofactor">
    <cofactor evidence="1">
        <name>Ca(2+)</name>
        <dbReference type="ChEBI" id="CHEBI:29108"/>
    </cofactor>
</comment>